<protein>
    <submittedName>
        <fullName evidence="2">Uncharacterized protein</fullName>
    </submittedName>
</protein>
<evidence type="ECO:0000313" key="2">
    <source>
        <dbReference type="EMBL" id="KAK3766558.1"/>
    </source>
</evidence>
<gene>
    <name evidence="2" type="ORF">RRG08_028676</name>
</gene>
<dbReference type="AlphaFoldDB" id="A0AAE1DEK1"/>
<dbReference type="EMBL" id="JAWDGP010004210">
    <property type="protein sequence ID" value="KAK3766558.1"/>
    <property type="molecule type" value="Genomic_DNA"/>
</dbReference>
<organism evidence="2 3">
    <name type="scientific">Elysia crispata</name>
    <name type="common">lettuce slug</name>
    <dbReference type="NCBI Taxonomy" id="231223"/>
    <lineage>
        <taxon>Eukaryota</taxon>
        <taxon>Metazoa</taxon>
        <taxon>Spiralia</taxon>
        <taxon>Lophotrochozoa</taxon>
        <taxon>Mollusca</taxon>
        <taxon>Gastropoda</taxon>
        <taxon>Heterobranchia</taxon>
        <taxon>Euthyneura</taxon>
        <taxon>Panpulmonata</taxon>
        <taxon>Sacoglossa</taxon>
        <taxon>Placobranchoidea</taxon>
        <taxon>Plakobranchidae</taxon>
        <taxon>Elysia</taxon>
    </lineage>
</organism>
<evidence type="ECO:0000313" key="3">
    <source>
        <dbReference type="Proteomes" id="UP001283361"/>
    </source>
</evidence>
<comment type="caution">
    <text evidence="2">The sequence shown here is derived from an EMBL/GenBank/DDBJ whole genome shotgun (WGS) entry which is preliminary data.</text>
</comment>
<feature type="region of interest" description="Disordered" evidence="1">
    <location>
        <begin position="1"/>
        <end position="51"/>
    </location>
</feature>
<proteinExistence type="predicted"/>
<reference evidence="2" key="1">
    <citation type="journal article" date="2023" name="G3 (Bethesda)">
        <title>A reference genome for the long-term kleptoplast-retaining sea slug Elysia crispata morphotype clarki.</title>
        <authorList>
            <person name="Eastman K.E."/>
            <person name="Pendleton A.L."/>
            <person name="Shaikh M.A."/>
            <person name="Suttiyut T."/>
            <person name="Ogas R."/>
            <person name="Tomko P."/>
            <person name="Gavelis G."/>
            <person name="Widhalm J.R."/>
            <person name="Wisecaver J.H."/>
        </authorList>
    </citation>
    <scope>NUCLEOTIDE SEQUENCE</scope>
    <source>
        <strain evidence="2">ECLA1</strain>
    </source>
</reference>
<dbReference type="Proteomes" id="UP001283361">
    <property type="component" value="Unassembled WGS sequence"/>
</dbReference>
<accession>A0AAE1DEK1</accession>
<evidence type="ECO:0000256" key="1">
    <source>
        <dbReference type="SAM" id="MobiDB-lite"/>
    </source>
</evidence>
<keyword evidence="3" id="KW-1185">Reference proteome</keyword>
<sequence length="141" mass="15634">MKQRQSSKNRKSINSFHEITHANRSDGGIDFTKTLPRLSGQRDSRTKEDAFRTTKATGVKYKHILGLNFNSPMIQEVLKEENISQTREFIAVVDLWNAASTSAGISSSSSTGSAVAFVMQPTSLKPALHLLLGHLSRQRAY</sequence>
<feature type="compositionally biased region" description="Basic residues" evidence="1">
    <location>
        <begin position="1"/>
        <end position="11"/>
    </location>
</feature>
<feature type="compositionally biased region" description="Basic and acidic residues" evidence="1">
    <location>
        <begin position="40"/>
        <end position="51"/>
    </location>
</feature>
<name>A0AAE1DEK1_9GAST</name>